<keyword evidence="3" id="KW-1185">Reference proteome</keyword>
<accession>A0ABZ0X3V0</accession>
<name>A0ABZ0X3V0_9GAMM</name>
<dbReference type="Pfam" id="PF07254">
    <property type="entry name" value="Cpta_toxin"/>
    <property type="match status" value="1"/>
</dbReference>
<feature type="transmembrane region" description="Helical" evidence="1">
    <location>
        <begin position="40"/>
        <end position="58"/>
    </location>
</feature>
<dbReference type="EMBL" id="CP140158">
    <property type="protein sequence ID" value="WQG84972.1"/>
    <property type="molecule type" value="Genomic_DNA"/>
</dbReference>
<proteinExistence type="predicted"/>
<keyword evidence="1" id="KW-0472">Membrane</keyword>
<evidence type="ECO:0000313" key="2">
    <source>
        <dbReference type="EMBL" id="WQG84972.1"/>
    </source>
</evidence>
<reference evidence="2 3" key="1">
    <citation type="submission" date="2023-11" db="EMBL/GenBank/DDBJ databases">
        <title>MicrobeMod: A computational toolkit for identifying prokaryotic methylation and restriction-modification with nanopore sequencing.</title>
        <authorList>
            <person name="Crits-Christoph A."/>
            <person name="Kang S.C."/>
            <person name="Lee H."/>
            <person name="Ostrov N."/>
        </authorList>
    </citation>
    <scope>NUCLEOTIDE SEQUENCE [LARGE SCALE GENOMIC DNA]</scope>
    <source>
        <strain evidence="2 3">DSMZ 16071</strain>
    </source>
</reference>
<gene>
    <name evidence="2" type="ORF">SR900_10910</name>
</gene>
<organism evidence="2 3">
    <name type="scientific">Kangiella aquimarina</name>
    <dbReference type="NCBI Taxonomy" id="261965"/>
    <lineage>
        <taxon>Bacteria</taxon>
        <taxon>Pseudomonadati</taxon>
        <taxon>Pseudomonadota</taxon>
        <taxon>Gammaproteobacteria</taxon>
        <taxon>Kangiellales</taxon>
        <taxon>Kangiellaceae</taxon>
        <taxon>Kangiella</taxon>
    </lineage>
</organism>
<dbReference type="Proteomes" id="UP001324185">
    <property type="component" value="Chromosome"/>
</dbReference>
<keyword evidence="1" id="KW-0812">Transmembrane</keyword>
<dbReference type="RefSeq" id="WP_018625412.1">
    <property type="nucleotide sequence ID" value="NZ_CP140158.1"/>
</dbReference>
<protein>
    <submittedName>
        <fullName evidence="2">Protein YgfX</fullName>
    </submittedName>
</protein>
<sequence length="168" mass="19854">MNLFIDIGKSKGLIRIYIVFWTLLLASFILFIFSQFQLKTALILFLLSLIVSLPLVVWQIKALNHLNKGVRQLQFIDGEWYLIQQHLGKEKKTAIEIENNNVLWPSWILLNYKSEIVLNGKQPRLSSSRVKHKKRLLICRDAVSETEFRHLSRVLRYYRQDDDTVNQE</sequence>
<evidence type="ECO:0000256" key="1">
    <source>
        <dbReference type="SAM" id="Phobius"/>
    </source>
</evidence>
<dbReference type="InterPro" id="IPR009883">
    <property type="entry name" value="YgfX"/>
</dbReference>
<evidence type="ECO:0000313" key="3">
    <source>
        <dbReference type="Proteomes" id="UP001324185"/>
    </source>
</evidence>
<keyword evidence="1" id="KW-1133">Transmembrane helix</keyword>
<feature type="transmembrane region" description="Helical" evidence="1">
    <location>
        <begin position="12"/>
        <end position="34"/>
    </location>
</feature>